<protein>
    <submittedName>
        <fullName evidence="1">Uncharacterized protein</fullName>
    </submittedName>
</protein>
<dbReference type="AlphaFoldDB" id="A0A9E7JZ14"/>
<proteinExistence type="predicted"/>
<sequence>MQLVRDTSLPNTEYQEITIGSGLLHRPFRRLNEEMRSSRTFKVWWRGLIKSRCRTGPSSFFVFVAISQLNQHESTA</sequence>
<gene>
    <name evidence="1" type="ORF">MUK42_30003</name>
</gene>
<evidence type="ECO:0000313" key="2">
    <source>
        <dbReference type="Proteomes" id="UP001055439"/>
    </source>
</evidence>
<reference evidence="1" key="1">
    <citation type="submission" date="2022-05" db="EMBL/GenBank/DDBJ databases">
        <title>The Musa troglodytarum L. genome provides insights into the mechanism of non-climacteric behaviour and enrichment of carotenoids.</title>
        <authorList>
            <person name="Wang J."/>
        </authorList>
    </citation>
    <scope>NUCLEOTIDE SEQUENCE</scope>
    <source>
        <tissue evidence="1">Leaf</tissue>
    </source>
</reference>
<accession>A0A9E7JZ14</accession>
<dbReference type="EMBL" id="CP097506">
    <property type="protein sequence ID" value="URD98563.1"/>
    <property type="molecule type" value="Genomic_DNA"/>
</dbReference>
<keyword evidence="2" id="KW-1185">Reference proteome</keyword>
<evidence type="ECO:0000313" key="1">
    <source>
        <dbReference type="EMBL" id="URD98563.1"/>
    </source>
</evidence>
<dbReference type="Proteomes" id="UP001055439">
    <property type="component" value="Chromosome 4"/>
</dbReference>
<name>A0A9E7JZ14_9LILI</name>
<organism evidence="1 2">
    <name type="scientific">Musa troglodytarum</name>
    <name type="common">fe'i banana</name>
    <dbReference type="NCBI Taxonomy" id="320322"/>
    <lineage>
        <taxon>Eukaryota</taxon>
        <taxon>Viridiplantae</taxon>
        <taxon>Streptophyta</taxon>
        <taxon>Embryophyta</taxon>
        <taxon>Tracheophyta</taxon>
        <taxon>Spermatophyta</taxon>
        <taxon>Magnoliopsida</taxon>
        <taxon>Liliopsida</taxon>
        <taxon>Zingiberales</taxon>
        <taxon>Musaceae</taxon>
        <taxon>Musa</taxon>
    </lineage>
</organism>